<dbReference type="NCBIfam" id="TIGR02072">
    <property type="entry name" value="BioC"/>
    <property type="match status" value="1"/>
</dbReference>
<dbReference type="Proteomes" id="UP000190667">
    <property type="component" value="Unassembled WGS sequence"/>
</dbReference>
<comment type="caution">
    <text evidence="10">The sequence shown here is derived from an EMBL/GenBank/DDBJ whole genome shotgun (WGS) entry which is preliminary data.</text>
</comment>
<evidence type="ECO:0000313" key="11">
    <source>
        <dbReference type="Proteomes" id="UP000190667"/>
    </source>
</evidence>
<dbReference type="GO" id="GO:0032259">
    <property type="term" value="P:methylation"/>
    <property type="evidence" value="ECO:0007669"/>
    <property type="project" value="UniProtKB-KW"/>
</dbReference>
<gene>
    <name evidence="8" type="primary">bioC</name>
    <name evidence="10" type="ORF">BTJ39_16045</name>
</gene>
<evidence type="ECO:0000256" key="6">
    <source>
        <dbReference type="ARBA" id="ARBA00022691"/>
    </source>
</evidence>
<evidence type="ECO:0000256" key="7">
    <source>
        <dbReference type="ARBA" id="ARBA00022756"/>
    </source>
</evidence>
<dbReference type="STRING" id="1926881.BTJ39_16045"/>
<sequence>MQQVDKLAVAQAFGRAAQMYQQHDALQRLCGERLLALGALNAPGHLLDAGCGPGGFSRHFSARGWQVTALDLSSAMLAEAERQASAWRYACGDIEALPFEADSFDLSWSNLAVQWCANLPQAIGELLRVTRPGGQVLFSTLGAESLQEMRQAWRGLDARAPVNTFMTFSEMQRQLSGLPVRWRREALTLHFSDIRQVLQSLKGIGATHLHQLPDRQPLTRSKLAMLAQDWPRDAAGFALTYDIILGVIDGD</sequence>
<dbReference type="HAMAP" id="MF_00835">
    <property type="entry name" value="BioC"/>
    <property type="match status" value="1"/>
</dbReference>
<proteinExistence type="inferred from homology"/>
<organism evidence="10 11">
    <name type="scientific">Izhakiella australiensis</name>
    <dbReference type="NCBI Taxonomy" id="1926881"/>
    <lineage>
        <taxon>Bacteria</taxon>
        <taxon>Pseudomonadati</taxon>
        <taxon>Pseudomonadota</taxon>
        <taxon>Gammaproteobacteria</taxon>
        <taxon>Enterobacterales</taxon>
        <taxon>Erwiniaceae</taxon>
        <taxon>Izhakiella</taxon>
    </lineage>
</organism>
<dbReference type="AlphaFoldDB" id="A0A1S8YII1"/>
<evidence type="ECO:0000313" key="10">
    <source>
        <dbReference type="EMBL" id="OON38874.1"/>
    </source>
</evidence>
<dbReference type="EMBL" id="MRUL01000012">
    <property type="protein sequence ID" value="OON38874.1"/>
    <property type="molecule type" value="Genomic_DNA"/>
</dbReference>
<dbReference type="InterPro" id="IPR029063">
    <property type="entry name" value="SAM-dependent_MTases_sf"/>
</dbReference>
<evidence type="ECO:0000256" key="4">
    <source>
        <dbReference type="ARBA" id="ARBA00022603"/>
    </source>
</evidence>
<dbReference type="GO" id="GO:0102130">
    <property type="term" value="F:malonyl-CoA methyltransferase activity"/>
    <property type="evidence" value="ECO:0007669"/>
    <property type="project" value="UniProtKB-EC"/>
</dbReference>
<dbReference type="SUPFAM" id="SSF53335">
    <property type="entry name" value="S-adenosyl-L-methionine-dependent methyltransferases"/>
    <property type="match status" value="1"/>
</dbReference>
<evidence type="ECO:0000256" key="8">
    <source>
        <dbReference type="HAMAP-Rule" id="MF_00835"/>
    </source>
</evidence>
<comment type="catalytic activity">
    <reaction evidence="1 8">
        <text>malonyl-[ACP] + S-adenosyl-L-methionine = malonyl-[ACP] methyl ester + S-adenosyl-L-homocysteine</text>
        <dbReference type="Rhea" id="RHEA:17105"/>
        <dbReference type="Rhea" id="RHEA-COMP:9623"/>
        <dbReference type="Rhea" id="RHEA-COMP:9954"/>
        <dbReference type="ChEBI" id="CHEBI:57856"/>
        <dbReference type="ChEBI" id="CHEBI:59789"/>
        <dbReference type="ChEBI" id="CHEBI:78449"/>
        <dbReference type="ChEBI" id="CHEBI:78845"/>
        <dbReference type="EC" id="2.1.1.197"/>
    </reaction>
</comment>
<dbReference type="UniPathway" id="UPA00078"/>
<reference evidence="10 11" key="1">
    <citation type="submission" date="2016-12" db="EMBL/GenBank/DDBJ databases">
        <title>Izhakiella australiana sp. nov. of genus Izhakiella isolated from Australian desert.</title>
        <authorList>
            <person name="Ji M."/>
        </authorList>
    </citation>
    <scope>NUCLEOTIDE SEQUENCE [LARGE SCALE GENOMIC DNA]</scope>
    <source>
        <strain evidence="10 11">D4N98</strain>
    </source>
</reference>
<accession>A0A1S8YII1</accession>
<evidence type="ECO:0000256" key="2">
    <source>
        <dbReference type="ARBA" id="ARBA00004746"/>
    </source>
</evidence>
<evidence type="ECO:0000259" key="9">
    <source>
        <dbReference type="Pfam" id="PF08241"/>
    </source>
</evidence>
<name>A0A1S8YII1_9GAMM</name>
<dbReference type="GO" id="GO:0008757">
    <property type="term" value="F:S-adenosylmethionine-dependent methyltransferase activity"/>
    <property type="evidence" value="ECO:0007669"/>
    <property type="project" value="InterPro"/>
</dbReference>
<feature type="domain" description="Methyltransferase type 11" evidence="9">
    <location>
        <begin position="47"/>
        <end position="138"/>
    </location>
</feature>
<dbReference type="GO" id="GO:0009102">
    <property type="term" value="P:biotin biosynthetic process"/>
    <property type="evidence" value="ECO:0007669"/>
    <property type="project" value="UniProtKB-UniRule"/>
</dbReference>
<keyword evidence="7 8" id="KW-0093">Biotin biosynthesis</keyword>
<evidence type="ECO:0000256" key="3">
    <source>
        <dbReference type="ARBA" id="ARBA00012327"/>
    </source>
</evidence>
<evidence type="ECO:0000256" key="5">
    <source>
        <dbReference type="ARBA" id="ARBA00022679"/>
    </source>
</evidence>
<comment type="function">
    <text evidence="8">Converts the free carboxyl group of a malonyl-thioester to its methyl ester by transfer of a methyl group from S-adenosyl-L-methionine (SAM). It allows to synthesize pimeloyl-ACP via the fatty acid synthetic pathway.</text>
</comment>
<dbReference type="InterPro" id="IPR011814">
    <property type="entry name" value="BioC"/>
</dbReference>
<comment type="similarity">
    <text evidence="8">Belongs to the methyltransferase superfamily.</text>
</comment>
<keyword evidence="5 8" id="KW-0808">Transferase</keyword>
<comment type="pathway">
    <text evidence="2 8">Cofactor biosynthesis; biotin biosynthesis.</text>
</comment>
<keyword evidence="11" id="KW-1185">Reference proteome</keyword>
<evidence type="ECO:0000256" key="1">
    <source>
        <dbReference type="ARBA" id="ARBA00000852"/>
    </source>
</evidence>
<dbReference type="PANTHER" id="PTHR43591">
    <property type="entry name" value="METHYLTRANSFERASE"/>
    <property type="match status" value="1"/>
</dbReference>
<dbReference type="EC" id="2.1.1.197" evidence="3 8"/>
<keyword evidence="6 8" id="KW-0949">S-adenosyl-L-methionine</keyword>
<dbReference type="Pfam" id="PF08241">
    <property type="entry name" value="Methyltransf_11"/>
    <property type="match status" value="1"/>
</dbReference>
<dbReference type="InterPro" id="IPR013216">
    <property type="entry name" value="Methyltransf_11"/>
</dbReference>
<dbReference type="RefSeq" id="WP_078003705.1">
    <property type="nucleotide sequence ID" value="NZ_MRUL01000012.1"/>
</dbReference>
<keyword evidence="4 8" id="KW-0489">Methyltransferase</keyword>
<dbReference type="CDD" id="cd02440">
    <property type="entry name" value="AdoMet_MTases"/>
    <property type="match status" value="1"/>
</dbReference>
<dbReference type="OrthoDB" id="9760689at2"/>
<dbReference type="Gene3D" id="3.40.50.150">
    <property type="entry name" value="Vaccinia Virus protein VP39"/>
    <property type="match status" value="1"/>
</dbReference>
<dbReference type="GO" id="GO:0010340">
    <property type="term" value="F:carboxyl-O-methyltransferase activity"/>
    <property type="evidence" value="ECO:0007669"/>
    <property type="project" value="UniProtKB-UniRule"/>
</dbReference>
<protein>
    <recommendedName>
        <fullName evidence="3 8">Malonyl-[acyl-carrier protein] O-methyltransferase</fullName>
        <shortName evidence="8">Malonyl-ACP O-methyltransferase</shortName>
        <ecNumber evidence="3 8">2.1.1.197</ecNumber>
    </recommendedName>
    <alternativeName>
        <fullName evidence="8">Biotin synthesis protein BioC</fullName>
    </alternativeName>
</protein>